<dbReference type="InterPro" id="IPR029058">
    <property type="entry name" value="AB_hydrolase_fold"/>
</dbReference>
<keyword evidence="3" id="KW-1185">Reference proteome</keyword>
<dbReference type="PANTHER" id="PTHR43194:SF5">
    <property type="entry name" value="PIMELOYL-[ACYL-CARRIER PROTEIN] METHYL ESTER ESTERASE"/>
    <property type="match status" value="1"/>
</dbReference>
<evidence type="ECO:0000259" key="1">
    <source>
        <dbReference type="Pfam" id="PF00561"/>
    </source>
</evidence>
<dbReference type="InterPro" id="IPR000073">
    <property type="entry name" value="AB_hydrolase_1"/>
</dbReference>
<name>A0ABN1I9M6_9GAMM</name>
<evidence type="ECO:0000313" key="2">
    <source>
        <dbReference type="EMBL" id="GAA0699744.1"/>
    </source>
</evidence>
<accession>A0ABN1I9M6</accession>
<dbReference type="Pfam" id="PF00561">
    <property type="entry name" value="Abhydrolase_1"/>
    <property type="match status" value="1"/>
</dbReference>
<dbReference type="Proteomes" id="UP001499915">
    <property type="component" value="Unassembled WGS sequence"/>
</dbReference>
<dbReference type="EMBL" id="BAAAET010000004">
    <property type="protein sequence ID" value="GAA0699744.1"/>
    <property type="molecule type" value="Genomic_DNA"/>
</dbReference>
<dbReference type="Gene3D" id="3.40.50.1820">
    <property type="entry name" value="alpha/beta hydrolase"/>
    <property type="match status" value="1"/>
</dbReference>
<gene>
    <name evidence="2" type="ORF">GCM10009104_30730</name>
</gene>
<reference evidence="2 3" key="1">
    <citation type="journal article" date="2019" name="Int. J. Syst. Evol. Microbiol.">
        <title>The Global Catalogue of Microorganisms (GCM) 10K type strain sequencing project: providing services to taxonomists for standard genome sequencing and annotation.</title>
        <authorList>
            <consortium name="The Broad Institute Genomics Platform"/>
            <consortium name="The Broad Institute Genome Sequencing Center for Infectious Disease"/>
            <person name="Wu L."/>
            <person name="Ma J."/>
        </authorList>
    </citation>
    <scope>NUCLEOTIDE SEQUENCE [LARGE SCALE GENOMIC DNA]</scope>
    <source>
        <strain evidence="2 3">JCM 15134</strain>
    </source>
</reference>
<protein>
    <recommendedName>
        <fullName evidence="1">AB hydrolase-1 domain-containing protein</fullName>
    </recommendedName>
</protein>
<dbReference type="InterPro" id="IPR050228">
    <property type="entry name" value="Carboxylesterase_BioH"/>
</dbReference>
<dbReference type="RefSeq" id="WP_343807939.1">
    <property type="nucleotide sequence ID" value="NZ_BAAAET010000004.1"/>
</dbReference>
<feature type="domain" description="AB hydrolase-1" evidence="1">
    <location>
        <begin position="44"/>
        <end position="249"/>
    </location>
</feature>
<dbReference type="PANTHER" id="PTHR43194">
    <property type="entry name" value="HYDROLASE ALPHA/BETA FOLD FAMILY"/>
    <property type="match status" value="1"/>
</dbReference>
<proteinExistence type="predicted"/>
<dbReference type="PRINTS" id="PR00111">
    <property type="entry name" value="ABHYDROLASE"/>
</dbReference>
<dbReference type="SUPFAM" id="SSF53474">
    <property type="entry name" value="alpha/beta-Hydrolases"/>
    <property type="match status" value="1"/>
</dbReference>
<organism evidence="2 3">
    <name type="scientific">Marinobacterium maritimum</name>
    <dbReference type="NCBI Taxonomy" id="500162"/>
    <lineage>
        <taxon>Bacteria</taxon>
        <taxon>Pseudomonadati</taxon>
        <taxon>Pseudomonadota</taxon>
        <taxon>Gammaproteobacteria</taxon>
        <taxon>Oceanospirillales</taxon>
        <taxon>Oceanospirillaceae</taxon>
        <taxon>Marinobacterium</taxon>
    </lineage>
</organism>
<comment type="caution">
    <text evidence="2">The sequence shown here is derived from an EMBL/GenBank/DDBJ whole genome shotgun (WGS) entry which is preliminary data.</text>
</comment>
<evidence type="ECO:0000313" key="3">
    <source>
        <dbReference type="Proteomes" id="UP001499915"/>
    </source>
</evidence>
<sequence>MSGQPAVTFLPRGINVDKPTGGRWILLRGLVREARHWGDFPLRLADRVGASVHCHDLPGNGIHHARRSPLSIGAMLDQLHEEISLEGPVYLLGLSMGGLVVAEWASRYPDKVAGLVLINSSSAALSPPWQRMRPGALPGVLKALCLPSAQREEVLYRLTCVRQDDLRPTLSRWVDYAREYPVSRGNFLRQLCAAVRYRVPAAISHSPVLILSGRGDRLVDPRCSRALARHWQCRAHEHPWAGHDLPHDDPDWLLERLAQFRAETAPPVQPRNSW</sequence>